<evidence type="ECO:0000256" key="2">
    <source>
        <dbReference type="ARBA" id="ARBA00022840"/>
    </source>
</evidence>
<evidence type="ECO:0000313" key="4">
    <source>
        <dbReference type="EMBL" id="SPY09122.1"/>
    </source>
</evidence>
<dbReference type="GO" id="GO:0016301">
    <property type="term" value="F:kinase activity"/>
    <property type="evidence" value="ECO:0007669"/>
    <property type="project" value="InterPro"/>
</dbReference>
<dbReference type="GO" id="GO:0005524">
    <property type="term" value="F:ATP binding"/>
    <property type="evidence" value="ECO:0007669"/>
    <property type="project" value="UniProtKB-KW"/>
</dbReference>
<accession>A0A2N6QFD9</accession>
<evidence type="ECO:0000259" key="3">
    <source>
        <dbReference type="Pfam" id="PF06414"/>
    </source>
</evidence>
<dbReference type="InterPro" id="IPR010488">
    <property type="entry name" value="Zeta_toxin_domain"/>
</dbReference>
<feature type="domain" description="Zeta toxin" evidence="3">
    <location>
        <begin position="5"/>
        <end position="164"/>
    </location>
</feature>
<gene>
    <name evidence="4" type="ORF">NCTC11009_02375</name>
</gene>
<evidence type="ECO:0000313" key="5">
    <source>
        <dbReference type="Proteomes" id="UP000250242"/>
    </source>
</evidence>
<protein>
    <submittedName>
        <fullName evidence="4">Uncharacterized protein conserved in bacteria</fullName>
    </submittedName>
</protein>
<dbReference type="PANTHER" id="PTHR39206">
    <property type="entry name" value="SLL8004 PROTEIN"/>
    <property type="match status" value="1"/>
</dbReference>
<reference evidence="4 5" key="1">
    <citation type="submission" date="2018-06" db="EMBL/GenBank/DDBJ databases">
        <authorList>
            <consortium name="Pathogen Informatics"/>
            <person name="Doyle S."/>
        </authorList>
    </citation>
    <scope>NUCLEOTIDE SEQUENCE [LARGE SCALE GENOMIC DNA]</scope>
    <source>
        <strain evidence="4 5">NCTC11009</strain>
    </source>
</reference>
<sequence>MNHKHTTDQPRFIILAGVNGSGKSTLYDMYLKLDNLDFINADIIASQLSLPKDSLEASFKAGRIAIKQINQYLANKKSFIYETTLSGFLPLKLMAQAKEKGFYVDIIYVALESVELSLMRVKGRVKKGGHNIPEDVILRRYDKSFENLPKAMVLADSVSIYDNSFNNHELLYILENNYVIKSPSNEKTPYWLELILNKYQELIRERDARENHLDDKTLEL</sequence>
<evidence type="ECO:0000256" key="1">
    <source>
        <dbReference type="ARBA" id="ARBA00022741"/>
    </source>
</evidence>
<dbReference type="Gene3D" id="3.40.50.300">
    <property type="entry name" value="P-loop containing nucleotide triphosphate hydrolases"/>
    <property type="match status" value="1"/>
</dbReference>
<keyword evidence="1" id="KW-0547">Nucleotide-binding</keyword>
<organism evidence="4 5">
    <name type="scientific">Oligella urethralis</name>
    <dbReference type="NCBI Taxonomy" id="90245"/>
    <lineage>
        <taxon>Bacteria</taxon>
        <taxon>Pseudomonadati</taxon>
        <taxon>Pseudomonadota</taxon>
        <taxon>Betaproteobacteria</taxon>
        <taxon>Burkholderiales</taxon>
        <taxon>Alcaligenaceae</taxon>
        <taxon>Oligella</taxon>
    </lineage>
</organism>
<proteinExistence type="predicted"/>
<keyword evidence="2" id="KW-0067">ATP-binding</keyword>
<dbReference type="AlphaFoldDB" id="A0A2N6QFD9"/>
<dbReference type="InterPro" id="IPR027417">
    <property type="entry name" value="P-loop_NTPase"/>
</dbReference>
<dbReference type="RefSeq" id="WP_102705485.1">
    <property type="nucleotide sequence ID" value="NZ_JAUUOW010000052.1"/>
</dbReference>
<name>A0A2N6QFD9_9BURK</name>
<dbReference type="EMBL" id="UATH01000001">
    <property type="protein sequence ID" value="SPY09122.1"/>
    <property type="molecule type" value="Genomic_DNA"/>
</dbReference>
<dbReference type="SUPFAM" id="SSF52540">
    <property type="entry name" value="P-loop containing nucleoside triphosphate hydrolases"/>
    <property type="match status" value="1"/>
</dbReference>
<dbReference type="Proteomes" id="UP000250242">
    <property type="component" value="Unassembled WGS sequence"/>
</dbReference>
<dbReference type="Pfam" id="PF06414">
    <property type="entry name" value="Zeta_toxin"/>
    <property type="match status" value="1"/>
</dbReference>
<dbReference type="PANTHER" id="PTHR39206:SF1">
    <property type="entry name" value="SLL8004 PROTEIN"/>
    <property type="match status" value="1"/>
</dbReference>